<sequence length="355" mass="38950">MAKTLRKLLVLSTPVGPLGTGLGGGVELTLFNMAQVLRERGYSLTVLAPQGSKLPPLEIEPLPGAMQDTAQSQGRQTPVTLPPQSVLGAMCERARQRQSQVDAIINFAYDWLPFYLTPFFEIPIFHFVSMGSLNEAMDEAVRKAVQSHPQRVTFYTRTQAETFGIDNVQGLYIPSGLDLSLYDFCDRPGTQLAWVGRIAPEKGLEDALAAISQTGDEMTVWGVMQCPDYWDEIRQRHPHANVRYGGFLPTEALQKALGQCRGLVMTSKWVEAFGNVAIEALACGVPVVSYCRGGPAEIVRDGETGWLVEPDSVPALVAGIEKLPQLSRSACRQQAETEYSLAAMGDRLEQWLSHP</sequence>
<accession>A0ABY5AQN5</accession>
<keyword evidence="2" id="KW-0808">Transferase</keyword>
<dbReference type="EC" id="2.4.-.-" evidence="2"/>
<feature type="domain" description="Glycosyl transferase family 1" evidence="1">
    <location>
        <begin position="193"/>
        <end position="327"/>
    </location>
</feature>
<protein>
    <submittedName>
        <fullName evidence="2">Glycosyltransferase</fullName>
        <ecNumber evidence="2">2.4.-.-</ecNumber>
    </submittedName>
</protein>
<gene>
    <name evidence="2" type="ORF">NEA10_00075</name>
</gene>
<evidence type="ECO:0000259" key="1">
    <source>
        <dbReference type="Pfam" id="PF00534"/>
    </source>
</evidence>
<dbReference type="EMBL" id="CP098611">
    <property type="protein sequence ID" value="USR91178.1"/>
    <property type="molecule type" value="Genomic_DNA"/>
</dbReference>
<dbReference type="PANTHER" id="PTHR45947">
    <property type="entry name" value="SULFOQUINOVOSYL TRANSFERASE SQD2"/>
    <property type="match status" value="1"/>
</dbReference>
<dbReference type="SUPFAM" id="SSF53756">
    <property type="entry name" value="UDP-Glycosyltransferase/glycogen phosphorylase"/>
    <property type="match status" value="1"/>
</dbReference>
<dbReference type="PANTHER" id="PTHR45947:SF3">
    <property type="entry name" value="SULFOQUINOVOSYL TRANSFERASE SQD2"/>
    <property type="match status" value="1"/>
</dbReference>
<organism evidence="2 3">
    <name type="scientific">Phormidium yuhuli AB48</name>
    <dbReference type="NCBI Taxonomy" id="2940671"/>
    <lineage>
        <taxon>Bacteria</taxon>
        <taxon>Bacillati</taxon>
        <taxon>Cyanobacteriota</taxon>
        <taxon>Cyanophyceae</taxon>
        <taxon>Oscillatoriophycideae</taxon>
        <taxon>Oscillatoriales</taxon>
        <taxon>Oscillatoriaceae</taxon>
        <taxon>Phormidium</taxon>
        <taxon>Phormidium yuhuli</taxon>
    </lineage>
</organism>
<keyword evidence="3" id="KW-1185">Reference proteome</keyword>
<dbReference type="Proteomes" id="UP001056708">
    <property type="component" value="Chromosome"/>
</dbReference>
<dbReference type="InterPro" id="IPR001296">
    <property type="entry name" value="Glyco_trans_1"/>
</dbReference>
<evidence type="ECO:0000313" key="3">
    <source>
        <dbReference type="Proteomes" id="UP001056708"/>
    </source>
</evidence>
<evidence type="ECO:0000313" key="2">
    <source>
        <dbReference type="EMBL" id="USR91178.1"/>
    </source>
</evidence>
<name>A0ABY5AQN5_9CYAN</name>
<dbReference type="InterPro" id="IPR050194">
    <property type="entry name" value="Glycosyltransferase_grp1"/>
</dbReference>
<dbReference type="RefSeq" id="WP_252663209.1">
    <property type="nucleotide sequence ID" value="NZ_CP098611.1"/>
</dbReference>
<dbReference type="GO" id="GO:0016757">
    <property type="term" value="F:glycosyltransferase activity"/>
    <property type="evidence" value="ECO:0007669"/>
    <property type="project" value="UniProtKB-KW"/>
</dbReference>
<reference evidence="2" key="1">
    <citation type="submission" date="2022-06" db="EMBL/GenBank/DDBJ databases">
        <title>Genome sequence of Phormidium yuhuli AB48 isolated from an industrial photobioreactor environment.</title>
        <authorList>
            <person name="Qiu Y."/>
            <person name="Noonan A.J.C."/>
            <person name="Dofher K."/>
            <person name="Koch M."/>
            <person name="Kieft B."/>
            <person name="Lin X."/>
            <person name="Ziels R.M."/>
            <person name="Hallam S.J."/>
        </authorList>
    </citation>
    <scope>NUCLEOTIDE SEQUENCE</scope>
    <source>
        <strain evidence="2">AB48</strain>
    </source>
</reference>
<proteinExistence type="predicted"/>
<keyword evidence="2" id="KW-0328">Glycosyltransferase</keyword>
<dbReference type="Pfam" id="PF00534">
    <property type="entry name" value="Glycos_transf_1"/>
    <property type="match status" value="1"/>
</dbReference>
<dbReference type="Gene3D" id="3.40.50.2000">
    <property type="entry name" value="Glycogen Phosphorylase B"/>
    <property type="match status" value="2"/>
</dbReference>